<comment type="caution">
    <text evidence="1">The sequence shown here is derived from an EMBL/GenBank/DDBJ whole genome shotgun (WGS) entry which is preliminary data.</text>
</comment>
<sequence>MASYGSASNNPVVDLAMIHRSLLDEMIFETGSGDSISVAVLSNQDKSALITYLDLALNWTDFFFANYTFVNEPKNFLDLSGSVLCYRGFSSRFWVVLGCFG</sequence>
<proteinExistence type="predicted"/>
<reference evidence="1 2" key="1">
    <citation type="submission" date="2024-11" db="EMBL/GenBank/DDBJ databases">
        <title>A near-complete genome assembly of Cinchona calisaya.</title>
        <authorList>
            <person name="Lian D.C."/>
            <person name="Zhao X.W."/>
            <person name="Wei L."/>
        </authorList>
    </citation>
    <scope>NUCLEOTIDE SEQUENCE [LARGE SCALE GENOMIC DNA]</scope>
    <source>
        <tissue evidence="1">Nenye</tissue>
    </source>
</reference>
<protein>
    <submittedName>
        <fullName evidence="1">Uncharacterized protein</fullName>
    </submittedName>
</protein>
<evidence type="ECO:0000313" key="2">
    <source>
        <dbReference type="Proteomes" id="UP001630127"/>
    </source>
</evidence>
<gene>
    <name evidence="1" type="ORF">ACH5RR_029219</name>
</gene>
<keyword evidence="2" id="KW-1185">Reference proteome</keyword>
<dbReference type="Proteomes" id="UP001630127">
    <property type="component" value="Unassembled WGS sequence"/>
</dbReference>
<dbReference type="AlphaFoldDB" id="A0ABD2YR36"/>
<name>A0ABD2YR36_9GENT</name>
<accession>A0ABD2YR36</accession>
<organism evidence="1 2">
    <name type="scientific">Cinchona calisaya</name>
    <dbReference type="NCBI Taxonomy" id="153742"/>
    <lineage>
        <taxon>Eukaryota</taxon>
        <taxon>Viridiplantae</taxon>
        <taxon>Streptophyta</taxon>
        <taxon>Embryophyta</taxon>
        <taxon>Tracheophyta</taxon>
        <taxon>Spermatophyta</taxon>
        <taxon>Magnoliopsida</taxon>
        <taxon>eudicotyledons</taxon>
        <taxon>Gunneridae</taxon>
        <taxon>Pentapetalae</taxon>
        <taxon>asterids</taxon>
        <taxon>lamiids</taxon>
        <taxon>Gentianales</taxon>
        <taxon>Rubiaceae</taxon>
        <taxon>Cinchonoideae</taxon>
        <taxon>Cinchoneae</taxon>
        <taxon>Cinchona</taxon>
    </lineage>
</organism>
<dbReference type="EMBL" id="JBJUIK010000012">
    <property type="protein sequence ID" value="KAL3509818.1"/>
    <property type="molecule type" value="Genomic_DNA"/>
</dbReference>
<evidence type="ECO:0000313" key="1">
    <source>
        <dbReference type="EMBL" id="KAL3509818.1"/>
    </source>
</evidence>